<dbReference type="AlphaFoldDB" id="A0AA36B535"/>
<protein>
    <recommendedName>
        <fullName evidence="4">DUF4817 domain-containing protein</fullName>
    </recommendedName>
</protein>
<feature type="compositionally biased region" description="Polar residues" evidence="1">
    <location>
        <begin position="1"/>
        <end position="18"/>
    </location>
</feature>
<feature type="compositionally biased region" description="Basic and acidic residues" evidence="1">
    <location>
        <begin position="109"/>
        <end position="123"/>
    </location>
</feature>
<sequence>MNESGLLSSTGKQSTGKQNAEMARPEWTEEYQKLAPSRLTVYNIRDKFERTGSICTAQKSGRPVPVIPEENEIKEEKKEQFIVRKLIMKLMKVVRVSMCDCKIVKKEEKKEVKEKVKEKNENEGERDEE</sequence>
<evidence type="ECO:0000313" key="3">
    <source>
        <dbReference type="Proteomes" id="UP001162480"/>
    </source>
</evidence>
<keyword evidence="3" id="KW-1185">Reference proteome</keyword>
<gene>
    <name evidence="2" type="ORF">OCTVUL_1B005180</name>
</gene>
<dbReference type="EMBL" id="OX597822">
    <property type="protein sequence ID" value="CAI9727528.1"/>
    <property type="molecule type" value="Genomic_DNA"/>
</dbReference>
<dbReference type="Proteomes" id="UP001162480">
    <property type="component" value="Chromosome 9"/>
</dbReference>
<accession>A0AA36B535</accession>
<feature type="region of interest" description="Disordered" evidence="1">
    <location>
        <begin position="1"/>
        <end position="26"/>
    </location>
</feature>
<proteinExistence type="predicted"/>
<evidence type="ECO:0000313" key="2">
    <source>
        <dbReference type="EMBL" id="CAI9727528.1"/>
    </source>
</evidence>
<feature type="region of interest" description="Disordered" evidence="1">
    <location>
        <begin position="109"/>
        <end position="129"/>
    </location>
</feature>
<reference evidence="2" key="1">
    <citation type="submission" date="2023-08" db="EMBL/GenBank/DDBJ databases">
        <authorList>
            <person name="Alioto T."/>
            <person name="Alioto T."/>
            <person name="Gomez Garrido J."/>
        </authorList>
    </citation>
    <scope>NUCLEOTIDE SEQUENCE</scope>
</reference>
<evidence type="ECO:0008006" key="4">
    <source>
        <dbReference type="Google" id="ProtNLM"/>
    </source>
</evidence>
<name>A0AA36B535_OCTVU</name>
<evidence type="ECO:0000256" key="1">
    <source>
        <dbReference type="SAM" id="MobiDB-lite"/>
    </source>
</evidence>
<organism evidence="2 3">
    <name type="scientific">Octopus vulgaris</name>
    <name type="common">Common octopus</name>
    <dbReference type="NCBI Taxonomy" id="6645"/>
    <lineage>
        <taxon>Eukaryota</taxon>
        <taxon>Metazoa</taxon>
        <taxon>Spiralia</taxon>
        <taxon>Lophotrochozoa</taxon>
        <taxon>Mollusca</taxon>
        <taxon>Cephalopoda</taxon>
        <taxon>Coleoidea</taxon>
        <taxon>Octopodiformes</taxon>
        <taxon>Octopoda</taxon>
        <taxon>Incirrata</taxon>
        <taxon>Octopodidae</taxon>
        <taxon>Octopus</taxon>
    </lineage>
</organism>